<comment type="caution">
    <text evidence="2">The sequence shown here is derived from an EMBL/GenBank/DDBJ whole genome shotgun (WGS) entry which is preliminary data.</text>
</comment>
<feature type="region of interest" description="Disordered" evidence="1">
    <location>
        <begin position="58"/>
        <end position="81"/>
    </location>
</feature>
<name>A0A0F4GUR7_9PEZI</name>
<feature type="compositionally biased region" description="Basic residues" evidence="1">
    <location>
        <begin position="125"/>
        <end position="134"/>
    </location>
</feature>
<feature type="region of interest" description="Disordered" evidence="1">
    <location>
        <begin position="1"/>
        <end position="29"/>
    </location>
</feature>
<dbReference type="Proteomes" id="UP000033647">
    <property type="component" value="Unassembled WGS sequence"/>
</dbReference>
<evidence type="ECO:0000256" key="1">
    <source>
        <dbReference type="SAM" id="MobiDB-lite"/>
    </source>
</evidence>
<accession>A0A0F4GUR7</accession>
<evidence type="ECO:0000313" key="3">
    <source>
        <dbReference type="Proteomes" id="UP000033647"/>
    </source>
</evidence>
<keyword evidence="3" id="KW-1185">Reference proteome</keyword>
<evidence type="ECO:0000313" key="2">
    <source>
        <dbReference type="EMBL" id="KJX99930.1"/>
    </source>
</evidence>
<feature type="region of interest" description="Disordered" evidence="1">
    <location>
        <begin position="113"/>
        <end position="148"/>
    </location>
</feature>
<feature type="compositionally biased region" description="Gly residues" evidence="1">
    <location>
        <begin position="138"/>
        <end position="148"/>
    </location>
</feature>
<dbReference type="AlphaFoldDB" id="A0A0F4GUR7"/>
<proteinExistence type="predicted"/>
<feature type="compositionally biased region" description="Basic and acidic residues" evidence="1">
    <location>
        <begin position="1"/>
        <end position="11"/>
    </location>
</feature>
<reference evidence="2 3" key="1">
    <citation type="submission" date="2015-03" db="EMBL/GenBank/DDBJ databases">
        <title>RNA-seq based gene annotation and comparative genomics of four Zymoseptoria species reveal species-specific pathogenicity related genes and transposable element activity.</title>
        <authorList>
            <person name="Grandaubert J."/>
            <person name="Bhattacharyya A."/>
            <person name="Stukenbrock E.H."/>
        </authorList>
    </citation>
    <scope>NUCLEOTIDE SEQUENCE [LARGE SCALE GENOMIC DNA]</scope>
    <source>
        <strain evidence="2 3">Zb18110</strain>
    </source>
</reference>
<dbReference type="EMBL" id="LAFY01000339">
    <property type="protein sequence ID" value="KJX99930.1"/>
    <property type="molecule type" value="Genomic_DNA"/>
</dbReference>
<gene>
    <name evidence="2" type="ORF">TI39_contig347g00009</name>
</gene>
<sequence length="148" mass="17447">MSSQRQAHDTPSDIAQDETNMAMEYGSEDELAYNTRVRRLQSERDTLRRLMRQARLEERARRKAGGELTLRQQHSTHRAAAARALLEERRAQEREVDQMIRVEVAWYVARRQRRQQRAEHEARRAARTARRERRSRGDGYGCRGGSRS</sequence>
<organism evidence="2 3">
    <name type="scientific">Zymoseptoria brevis</name>
    <dbReference type="NCBI Taxonomy" id="1047168"/>
    <lineage>
        <taxon>Eukaryota</taxon>
        <taxon>Fungi</taxon>
        <taxon>Dikarya</taxon>
        <taxon>Ascomycota</taxon>
        <taxon>Pezizomycotina</taxon>
        <taxon>Dothideomycetes</taxon>
        <taxon>Dothideomycetidae</taxon>
        <taxon>Mycosphaerellales</taxon>
        <taxon>Mycosphaerellaceae</taxon>
        <taxon>Zymoseptoria</taxon>
    </lineage>
</organism>
<protein>
    <submittedName>
        <fullName evidence="2">Uncharacterized protein</fullName>
    </submittedName>
</protein>